<dbReference type="EMBL" id="JAPXFL010000008">
    <property type="protein sequence ID" value="KAK9502562.1"/>
    <property type="molecule type" value="Genomic_DNA"/>
</dbReference>
<proteinExistence type="predicted"/>
<accession>A0AAW1CW51</accession>
<organism evidence="1 2">
    <name type="scientific">Rhynocoris fuscipes</name>
    <dbReference type="NCBI Taxonomy" id="488301"/>
    <lineage>
        <taxon>Eukaryota</taxon>
        <taxon>Metazoa</taxon>
        <taxon>Ecdysozoa</taxon>
        <taxon>Arthropoda</taxon>
        <taxon>Hexapoda</taxon>
        <taxon>Insecta</taxon>
        <taxon>Pterygota</taxon>
        <taxon>Neoptera</taxon>
        <taxon>Paraneoptera</taxon>
        <taxon>Hemiptera</taxon>
        <taxon>Heteroptera</taxon>
        <taxon>Panheteroptera</taxon>
        <taxon>Cimicomorpha</taxon>
        <taxon>Reduviidae</taxon>
        <taxon>Harpactorinae</taxon>
        <taxon>Harpactorini</taxon>
        <taxon>Rhynocoris</taxon>
    </lineage>
</organism>
<evidence type="ECO:0000313" key="2">
    <source>
        <dbReference type="Proteomes" id="UP001461498"/>
    </source>
</evidence>
<reference evidence="1 2" key="1">
    <citation type="submission" date="2022-12" db="EMBL/GenBank/DDBJ databases">
        <title>Chromosome-level genome assembly of true bugs.</title>
        <authorList>
            <person name="Ma L."/>
            <person name="Li H."/>
        </authorList>
    </citation>
    <scope>NUCLEOTIDE SEQUENCE [LARGE SCALE GENOMIC DNA]</scope>
    <source>
        <strain evidence="1">Lab_2022b</strain>
    </source>
</reference>
<gene>
    <name evidence="1" type="ORF">O3M35_011314</name>
</gene>
<protein>
    <submittedName>
        <fullName evidence="1">Uncharacterized protein</fullName>
    </submittedName>
</protein>
<dbReference type="Proteomes" id="UP001461498">
    <property type="component" value="Unassembled WGS sequence"/>
</dbReference>
<comment type="caution">
    <text evidence="1">The sequence shown here is derived from an EMBL/GenBank/DDBJ whole genome shotgun (WGS) entry which is preliminary data.</text>
</comment>
<evidence type="ECO:0000313" key="1">
    <source>
        <dbReference type="EMBL" id="KAK9502562.1"/>
    </source>
</evidence>
<name>A0AAW1CW51_9HEMI</name>
<sequence length="179" mass="21525">MSKREDKDMVIRATGYHYPKSFYDFLLEMDYNEQLEKEKARLRSLPDNVCEEITINKIPEVSYKNFNPVRHSMLWAKLVKDQKLKDDLIMSIMWYKEKDERLMRESPLLRIMDCIHLPSFIKVALVCLKAAEDVEEIGVRFIYLLFSMSYYFSQKIIRNVQRNLQGSIRLYKDYNNTML</sequence>
<dbReference type="AlphaFoldDB" id="A0AAW1CW51"/>
<keyword evidence="2" id="KW-1185">Reference proteome</keyword>